<accession>A0ABX6TR55</accession>
<keyword evidence="2" id="KW-1185">Reference proteome</keyword>
<evidence type="ECO:0000313" key="1">
    <source>
        <dbReference type="EMBL" id="QNR86040.1"/>
    </source>
</evidence>
<proteinExistence type="predicted"/>
<protein>
    <recommendedName>
        <fullName evidence="3">YD repeat-containing protein</fullName>
    </recommendedName>
</protein>
<gene>
    <name evidence="1" type="ORF">H9N25_06320</name>
</gene>
<organism evidence="1 2">
    <name type="scientific">Pedobacter riviphilus</name>
    <dbReference type="NCBI Taxonomy" id="2766984"/>
    <lineage>
        <taxon>Bacteria</taxon>
        <taxon>Pseudomonadati</taxon>
        <taxon>Bacteroidota</taxon>
        <taxon>Sphingobacteriia</taxon>
        <taxon>Sphingobacteriales</taxon>
        <taxon>Sphingobacteriaceae</taxon>
        <taxon>Pedobacter</taxon>
    </lineage>
</organism>
<evidence type="ECO:0008006" key="3">
    <source>
        <dbReference type="Google" id="ProtNLM"/>
    </source>
</evidence>
<dbReference type="Proteomes" id="UP000516439">
    <property type="component" value="Chromosome"/>
</dbReference>
<dbReference type="RefSeq" id="WP_190328321.1">
    <property type="nucleotide sequence ID" value="NZ_CP061171.1"/>
</dbReference>
<dbReference type="EMBL" id="CP061171">
    <property type="protein sequence ID" value="QNR86040.1"/>
    <property type="molecule type" value="Genomic_DNA"/>
</dbReference>
<reference evidence="1 2" key="1">
    <citation type="submission" date="2020-09" db="EMBL/GenBank/DDBJ databases">
        <title>Pedobacter sp. SW-16 isolated from soil near Yeocheon.</title>
        <authorList>
            <person name="Im H.S."/>
            <person name="Joung Y."/>
            <person name="Lee S.-S."/>
        </authorList>
    </citation>
    <scope>NUCLEOTIDE SEQUENCE [LARGE SCALE GENOMIC DNA]</scope>
    <source>
        <strain evidence="1 2">SW-16</strain>
    </source>
</reference>
<sequence>MGDDIIFTFTYDNDGSIITITDHEDRFGYYAALDLQQFTEEPMIQDSFFPWNEHPYYHSAYPFLPNTPTI</sequence>
<evidence type="ECO:0000313" key="2">
    <source>
        <dbReference type="Proteomes" id="UP000516439"/>
    </source>
</evidence>
<name>A0ABX6TR55_9SPHI</name>